<gene>
    <name evidence="1" type="ORF">SAMN04488082_104127</name>
</gene>
<keyword evidence="2" id="KW-1185">Reference proteome</keyword>
<dbReference type="EMBL" id="FORX01000004">
    <property type="protein sequence ID" value="SFJ56899.1"/>
    <property type="molecule type" value="Genomic_DNA"/>
</dbReference>
<protein>
    <submittedName>
        <fullName evidence="1">Uncharacterized protein</fullName>
    </submittedName>
</protein>
<evidence type="ECO:0000313" key="1">
    <source>
        <dbReference type="EMBL" id="SFJ56899.1"/>
    </source>
</evidence>
<dbReference type="RefSeq" id="WP_092373238.1">
    <property type="nucleotide sequence ID" value="NZ_FORX01000004.1"/>
</dbReference>
<reference evidence="2" key="1">
    <citation type="submission" date="2016-10" db="EMBL/GenBank/DDBJ databases">
        <authorList>
            <person name="Varghese N."/>
            <person name="Submissions S."/>
        </authorList>
    </citation>
    <scope>NUCLEOTIDE SEQUENCE [LARGE SCALE GENOMIC DNA]</scope>
    <source>
        <strain evidence="2">DSM 5918</strain>
    </source>
</reference>
<dbReference type="STRING" id="52560.SAMN04488082_104127"/>
<organism evidence="1 2">
    <name type="scientific">Desulfomicrobium apsheronum</name>
    <dbReference type="NCBI Taxonomy" id="52560"/>
    <lineage>
        <taxon>Bacteria</taxon>
        <taxon>Pseudomonadati</taxon>
        <taxon>Thermodesulfobacteriota</taxon>
        <taxon>Desulfovibrionia</taxon>
        <taxon>Desulfovibrionales</taxon>
        <taxon>Desulfomicrobiaceae</taxon>
        <taxon>Desulfomicrobium</taxon>
    </lineage>
</organism>
<dbReference type="OrthoDB" id="5481122at2"/>
<name>A0A1I3SGQ7_9BACT</name>
<accession>A0A1I3SGQ7</accession>
<dbReference type="Proteomes" id="UP000198635">
    <property type="component" value="Unassembled WGS sequence"/>
</dbReference>
<dbReference type="AlphaFoldDB" id="A0A1I3SGQ7"/>
<sequence>MKIRALQRAGVLFLVLMLAWGGAPLAGELKQPTQGEIAQQVVVDDSMKAVMKTFLKAGLTYDSLPKGAGAEIRAALEYWKGNKDGLKEFAGRLGKLAESNREALMDMIRSKKLREFAVIALDESASGAFHNVGPDGLKKLVAYSGDTLDDAGVRALGLLNRVEDAITATGKVPAHLADDLKTALNQLSPAQLRAAHKLLSEKGTKAAVKDYLVKNPGVIGTFVDGVFVLAFDVPALMAMSDAEEAAASATGTGFGFAAQTAGTAATAALGGGFLPGLVVSWTSSQVKELVTEMIMLQYDRANAAMKEQWADMELRMNAIRGMLKVDELLKTGEVSKASDYLAKVERYAMEQNFPNEGIFEKIQDLKGIVAKAEERGAANQIIAQARVPYMYGYRLASMGRNLTLARTYVEEALAVLQEAVGRHPELEDRVRQTQGLIAQIDRMIAEAPPLGQATVTGPDSVMPGEIAHFEVSLTGGIPDYHPVDMNGLALSTGAVFYWEAPSEPGVKTVAFRVRDDAGMTAEALKEIEMAGEEQASGHPGEMTGEIWEIMKDAPMLTITFKSSASSYGNTRPTIKAKVAPGSNISFPVSYSENGFQVEGQARLQFSSDGLTITQLSLDLDSISPDYGLMVKEEIRVGPFHEVSLDPKYNLVSKSACRPEDGLRYAYALEDRAPRGTYRYGEHLFSNTGNGLQKGPLEWKETERIEYAYDSRTWSVFERVMISFEMEK</sequence>
<proteinExistence type="predicted"/>
<evidence type="ECO:0000313" key="2">
    <source>
        <dbReference type="Proteomes" id="UP000198635"/>
    </source>
</evidence>